<dbReference type="AlphaFoldDB" id="T1HXA4"/>
<protein>
    <recommendedName>
        <fullName evidence="3">N-acetyltransferase domain-containing protein</fullName>
    </recommendedName>
</protein>
<evidence type="ECO:0008006" key="3">
    <source>
        <dbReference type="Google" id="ProtNLM"/>
    </source>
</evidence>
<reference evidence="1" key="1">
    <citation type="submission" date="2015-05" db="UniProtKB">
        <authorList>
            <consortium name="EnsemblMetazoa"/>
        </authorList>
    </citation>
    <scope>IDENTIFICATION</scope>
</reference>
<organism evidence="1 2">
    <name type="scientific">Rhodnius prolixus</name>
    <name type="common">Triatomid bug</name>
    <dbReference type="NCBI Taxonomy" id="13249"/>
    <lineage>
        <taxon>Eukaryota</taxon>
        <taxon>Metazoa</taxon>
        <taxon>Ecdysozoa</taxon>
        <taxon>Arthropoda</taxon>
        <taxon>Hexapoda</taxon>
        <taxon>Insecta</taxon>
        <taxon>Pterygota</taxon>
        <taxon>Neoptera</taxon>
        <taxon>Paraneoptera</taxon>
        <taxon>Hemiptera</taxon>
        <taxon>Heteroptera</taxon>
        <taxon>Panheteroptera</taxon>
        <taxon>Cimicomorpha</taxon>
        <taxon>Reduviidae</taxon>
        <taxon>Triatominae</taxon>
        <taxon>Rhodnius</taxon>
    </lineage>
</organism>
<dbReference type="EnsemblMetazoa" id="RPRC008674-RA">
    <property type="protein sequence ID" value="RPRC008674-PA"/>
    <property type="gene ID" value="RPRC008674"/>
</dbReference>
<dbReference type="Gene3D" id="3.40.630.30">
    <property type="match status" value="1"/>
</dbReference>
<dbReference type="HOGENOM" id="CLU_931609_0_0_1"/>
<keyword evidence="2" id="KW-1185">Reference proteome</keyword>
<accession>T1HXA4</accession>
<dbReference type="Proteomes" id="UP000015103">
    <property type="component" value="Unassembled WGS sequence"/>
</dbReference>
<proteinExistence type="predicted"/>
<evidence type="ECO:0000313" key="1">
    <source>
        <dbReference type="EnsemblMetazoa" id="RPRC008674-PA"/>
    </source>
</evidence>
<name>T1HXA4_RHOPR</name>
<dbReference type="VEuPathDB" id="VectorBase:RPRC008674"/>
<sequence>MDKEYGESSALCPIILSEAGTFNSPVLVQCLPKNYFSVVMKLLVKYYVPKYHLWKLLGLTRNGFLEYLNKVYDWMSEGSSLIAVHPKTGKVLGFIIGSVVDTADGRKEQEKLVYYKSKEVQAVFDFYNFMYHSIDFNLVHNADIIYKIHVWMILPKVTRKSHIIYELFIALLKYCSINGTKTITTIATEEEQKYVAKCFGFQLIKKVNYREFFKDYYFDDGTAEDYCSGYFLSFIVDHARNKQTTIDTENKCIVLPQFKKQRKKLWQKDYWQKLFWQALSNDYLSPSKIKKYRPNNVLI</sequence>
<evidence type="ECO:0000313" key="2">
    <source>
        <dbReference type="Proteomes" id="UP000015103"/>
    </source>
</evidence>
<dbReference type="InParanoid" id="T1HXA4"/>
<dbReference type="EMBL" id="ACPB03011002">
    <property type="status" value="NOT_ANNOTATED_CDS"/>
    <property type="molecule type" value="Genomic_DNA"/>
</dbReference>